<feature type="domain" description="PapC N-terminal" evidence="9">
    <location>
        <begin position="11"/>
        <end position="147"/>
    </location>
</feature>
<name>A0AAW7K667_9GAMM</name>
<evidence type="ECO:0000256" key="6">
    <source>
        <dbReference type="ARBA" id="ARBA00022729"/>
    </source>
</evidence>
<keyword evidence="3" id="KW-0813">Transport</keyword>
<dbReference type="GO" id="GO:0009279">
    <property type="term" value="C:cell outer membrane"/>
    <property type="evidence" value="ECO:0007669"/>
    <property type="project" value="UniProtKB-SubCell"/>
</dbReference>
<keyword evidence="4" id="KW-1029">Fimbrium biogenesis</keyword>
<dbReference type="SUPFAM" id="SSF141729">
    <property type="entry name" value="FimD N-terminal domain-like"/>
    <property type="match status" value="1"/>
</dbReference>
<evidence type="ECO:0000313" key="10">
    <source>
        <dbReference type="EMBL" id="CNE30529.1"/>
    </source>
</evidence>
<dbReference type="AlphaFoldDB" id="A0AAW7K667"/>
<dbReference type="EMBL" id="CPYD01000003">
    <property type="protein sequence ID" value="CNE30529.1"/>
    <property type="molecule type" value="Genomic_DNA"/>
</dbReference>
<evidence type="ECO:0000256" key="7">
    <source>
        <dbReference type="ARBA" id="ARBA00023136"/>
    </source>
</evidence>
<dbReference type="Proteomes" id="UP001167864">
    <property type="component" value="Unassembled WGS sequence"/>
</dbReference>
<keyword evidence="12" id="KW-1185">Reference proteome</keyword>
<proteinExistence type="inferred from homology"/>
<dbReference type="RefSeq" id="WP_049597416.1">
    <property type="nucleotide sequence ID" value="NZ_CPYD01000003.1"/>
</dbReference>
<evidence type="ECO:0000256" key="5">
    <source>
        <dbReference type="ARBA" id="ARBA00022692"/>
    </source>
</evidence>
<reference evidence="10 12" key="1">
    <citation type="submission" date="2015-03" db="EMBL/GenBank/DDBJ databases">
        <authorList>
            <consortium name="Pathogen Informatics"/>
            <person name="Murphy D."/>
        </authorList>
    </citation>
    <scope>NUCLEOTIDE SEQUENCE [LARGE SCALE GENOMIC DNA]</scope>
    <source>
        <strain evidence="12">type strain: CIP110231</strain>
        <strain evidence="10">Type strain: CIP110231</strain>
    </source>
</reference>
<gene>
    <name evidence="10" type="primary">fimD_3</name>
    <name evidence="10" type="ORF">ERS137967_01246</name>
    <name evidence="11" type="ORF">QVN42_05900</name>
</gene>
<evidence type="ECO:0000313" key="13">
    <source>
        <dbReference type="Proteomes" id="UP001167864"/>
    </source>
</evidence>
<dbReference type="InterPro" id="IPR037224">
    <property type="entry name" value="PapC_N_sf"/>
</dbReference>
<keyword evidence="8" id="KW-0998">Cell outer membrane</keyword>
<dbReference type="Proteomes" id="UP000040578">
    <property type="component" value="Unassembled WGS sequence"/>
</dbReference>
<sequence>MAQDHFRLSALELSDAEQAVIDLSAFSNSGGQLPVEYQVVIFLNGNEKETRRVRFIQAVDKVLLPQLIVDDLRRFGVKISSTPTLSDLPSTHILDDLKEYIPQVSAVFNFYSQRLGISIPQAALGAQVRDTVSSHLWQQGQTTFLVN</sequence>
<evidence type="ECO:0000256" key="2">
    <source>
        <dbReference type="ARBA" id="ARBA00008064"/>
    </source>
</evidence>
<dbReference type="Gene3D" id="3.10.20.410">
    <property type="match status" value="1"/>
</dbReference>
<keyword evidence="7" id="KW-0472">Membrane</keyword>
<dbReference type="GO" id="GO:0015473">
    <property type="term" value="F:fimbrial usher porin activity"/>
    <property type="evidence" value="ECO:0007669"/>
    <property type="project" value="InterPro"/>
</dbReference>
<evidence type="ECO:0000256" key="1">
    <source>
        <dbReference type="ARBA" id="ARBA00004571"/>
    </source>
</evidence>
<reference evidence="11" key="2">
    <citation type="submission" date="2023-06" db="EMBL/GenBank/DDBJ databases">
        <authorList>
            <person name="Polev D.E."/>
            <person name="Saitova A.T."/>
            <person name="Bogumilchik E.A."/>
            <person name="Kokorina G.I."/>
            <person name="Voskresenskaia E.A."/>
        </authorList>
    </citation>
    <scope>NUCLEOTIDE SEQUENCE</scope>
    <source>
        <strain evidence="11">2145 StPb PI</strain>
    </source>
</reference>
<dbReference type="InterPro" id="IPR025885">
    <property type="entry name" value="PapC_N"/>
</dbReference>
<comment type="similarity">
    <text evidence="2">Belongs to the fimbrial export usher family.</text>
</comment>
<keyword evidence="5" id="KW-0812">Transmembrane</keyword>
<dbReference type="Pfam" id="PF13954">
    <property type="entry name" value="PapC_N"/>
    <property type="match status" value="1"/>
</dbReference>
<dbReference type="GO" id="GO:0009297">
    <property type="term" value="P:pilus assembly"/>
    <property type="evidence" value="ECO:0007669"/>
    <property type="project" value="InterPro"/>
</dbReference>
<evidence type="ECO:0000256" key="8">
    <source>
        <dbReference type="ARBA" id="ARBA00023237"/>
    </source>
</evidence>
<evidence type="ECO:0000256" key="3">
    <source>
        <dbReference type="ARBA" id="ARBA00022448"/>
    </source>
</evidence>
<evidence type="ECO:0000313" key="12">
    <source>
        <dbReference type="Proteomes" id="UP000040578"/>
    </source>
</evidence>
<comment type="subcellular location">
    <subcellularLocation>
        <location evidence="1">Cell outer membrane</location>
        <topology evidence="1">Multi-pass membrane protein</topology>
    </subcellularLocation>
</comment>
<evidence type="ECO:0000259" key="9">
    <source>
        <dbReference type="Pfam" id="PF13954"/>
    </source>
</evidence>
<dbReference type="PANTHER" id="PTHR30451">
    <property type="entry name" value="OUTER MEMBRANE USHER PROTEIN"/>
    <property type="match status" value="1"/>
</dbReference>
<organism evidence="11 13">
    <name type="scientific">Yersinia nurmii</name>
    <dbReference type="NCBI Taxonomy" id="685706"/>
    <lineage>
        <taxon>Bacteria</taxon>
        <taxon>Pseudomonadati</taxon>
        <taxon>Pseudomonadota</taxon>
        <taxon>Gammaproteobacteria</taxon>
        <taxon>Enterobacterales</taxon>
        <taxon>Yersiniaceae</taxon>
        <taxon>Yersinia</taxon>
    </lineage>
</organism>
<dbReference type="EMBL" id="JAUEHU010000004">
    <property type="protein sequence ID" value="MDN0086934.1"/>
    <property type="molecule type" value="Genomic_DNA"/>
</dbReference>
<accession>A0AAW7K667</accession>
<evidence type="ECO:0000256" key="4">
    <source>
        <dbReference type="ARBA" id="ARBA00022558"/>
    </source>
</evidence>
<evidence type="ECO:0000313" key="11">
    <source>
        <dbReference type="EMBL" id="MDN0086934.1"/>
    </source>
</evidence>
<comment type="caution">
    <text evidence="11">The sequence shown here is derived from an EMBL/GenBank/DDBJ whole genome shotgun (WGS) entry which is preliminary data.</text>
</comment>
<dbReference type="PANTHER" id="PTHR30451:SF21">
    <property type="entry name" value="FIMBRIAL USHER DOMAIN-CONTAINING PROTEIN YDET-RELATED"/>
    <property type="match status" value="1"/>
</dbReference>
<protein>
    <submittedName>
        <fullName evidence="11">FimD/PapC N-terminal domain-containing protein</fullName>
    </submittedName>
    <submittedName>
        <fullName evidence="10">Outer membrane usher protein</fullName>
    </submittedName>
</protein>
<dbReference type="InterPro" id="IPR000015">
    <property type="entry name" value="Fimb_usher"/>
</dbReference>
<keyword evidence="6" id="KW-0732">Signal</keyword>